<sequence length="2114" mass="237091">MSTPHQVITGALNKGENVYATGNVEGATFIVCAVGSDVVILGADFSRVQITVVLAFMLGINKTYLFMSLFYLQIIPGCSHQTEQLVTSVSCCQDSGKIAATYGNIIRVFEPTNVAPEKGKPYFNYQWVETQCFTVKEQVNAVLWNMDGLRMTVVIGDELFLYQHRSLSCMTRSGSSAPVMFCIAEDEQSQDACNWDIVWSVQLAQRPKYIKFSTDGTFLAVSGENDYLVKIFYQESVEHDNREQLSFGFVTLHHPAPVRGLEWRRAGRYMPRKCIQAVLMTWCEDNTSRIWKETPPPELAMIDLSGDGDENSSFTTILNITHISRMCGHRFQINQVVAHPVLPLLLTTSKFRTNKAIENTEKRALSEVILWKISPVGPLCKSGGVTELARVASPFRAGFDCLGWIPVILPSCTLGTVCNSPSSCFIASDGRNLVIYQPKSDLLLLHVFPERLVIDDEETVREEGQSRMGSVGDRSKSVVFNDRYFVVMVEREDDYESFIMYSLVISSHNPQPIPNLGSESPHDENGYPEASAAPSVAKLCFTSERVCEQRVPLPGGVHITSAVPAAGHLPSSSLYPACQAPFVLLTSSDDDVVRFWRCVDAEFGSDYKYEWREWNMISDNRPSELELEGAILSISAAHSGRMACAYDPKTGYMEETHNIADVEIGVFECESSGGVEWMREDTLNLKNVRIPDISLRCLPSPLPGSMADLSTSPPNIKDMVRLDWVSTEDGSHILTAGVAANIYMYTQVSLDPAQQNVALMRESETSMRRPSLRKASSLVAHCHSYSRLTRWVCTRVLELNSADGLPPVPTTLGWARDGLLIVGMQSEMRVYNQWNLQRRSNEETMRHRETNPQMLTLAISQSHSMLDQLQKKKDMTPSKSRLFLDLMNKTFANKESNSSMVLDALSGEGLFEAARLSSPILPQYHPKQLIVLLNAGKTKRVKAILLHVLTALKQRQVSMHNPLSRAASMRRMSTVDGFQLAKAAFQQNQDPMDSSLYYLALKKKNILTHLFKTVRNQQMADFFMQDFNTEHWRKVAAKNAFVLMSKQRFEHAAAFFLLSGSLKDAIQTILCKCHDLQLAMVVLRLYETDLDAQQTMMKEMLCREVLGQTPDEFEQTRGYVEDDSMLSPHASRDPFIRSMTYWLLKDYSRAAHTLVQEAHRDRATMRTNLSDIFNFYSFLRKHPLVVRQRLTDAGAQDTGGTPDVIAQHLKFVASLRILTEELSTLASGFEVDGGQLRFQLLIWLEKEVEVLKDLCDYRSNLDSCNDDTDDDLDVDSGAESFTSYCALHSAQNHRLTSALMELLLLLLEVQKDTGIQHLSGNLLNHSSSCNILLLQFSLLFIKCLEPLLDANSFPLLVASVSSAKMFVSSPLSFIENQCYDLLSTIADLASVPDIDNHVQKAYMLYNLSQGLSSSLYQSLCDLDQFPAMANSSDIKLGALTRRTRAATVTDDIKVTTPPSRWPGVENLVALLSREKDDEAPHLRQLLAECFVAITMSLFCFSLAVYDSRWLYRLAAHQMDNVHFSLIFGGGGEKKLKVPPMRPPRPSARPKKPTDAAAANPDAQSIRSKLHSKVNEWFIYLYGNLPMKVFGAETPPSNTPSVRSSPVPEQTVTKWVPPQKNIVQYFADKPSINTKEELGVDFDSDDDSEESSDSEMEEDRCENANPTSYAWQLLRLALVEQQIYRIRQFLIFHWLLFVDVPALAPRVEAILRLLDGWSIQLRHALQTYRGGCPVDLLPNMTLDLSESHLTVTSKKYAVITEKKNTPFESEDPRVGPMQRLWAYMVNQDHLQHLFVRHIFASQGQQEQPLERNDTLAGIENQPLPDAFKIIQKDNEPIVAFACNQEKPGWLVVSTGRELQEMDISGIFEESNNASSWLYNRTELDVNLLTSRRDPLKESDDYQLFTEGTQQTQGPKTATMQITPWIIDRSRIGLHKVGDVWTNMFFRCSNVPSVESAGSILIQQLLSVNVTGSSDGSIRVWEWSVGQPVYTARVAGQHAKVAKISFSCNGNKFAAVDGDGLMCLWQASHSTEHKKPFFSQRCHNKSASDVRFVGHSSSVLVTAGASSGEFNLALWDTLLPQSRALVHSWVAHPEGATVAMYMPNQQVGSPLLACFF</sequence>
<evidence type="ECO:0000259" key="3">
    <source>
        <dbReference type="Pfam" id="PF12234"/>
    </source>
</evidence>
<organism evidence="4 5">
    <name type="scientific">Oesophagostomum dentatum</name>
    <name type="common">Nodular worm</name>
    <dbReference type="NCBI Taxonomy" id="61180"/>
    <lineage>
        <taxon>Eukaryota</taxon>
        <taxon>Metazoa</taxon>
        <taxon>Ecdysozoa</taxon>
        <taxon>Nematoda</taxon>
        <taxon>Chromadorea</taxon>
        <taxon>Rhabditida</taxon>
        <taxon>Rhabditina</taxon>
        <taxon>Rhabditomorpha</taxon>
        <taxon>Strongyloidea</taxon>
        <taxon>Strongylidae</taxon>
        <taxon>Oesophagostomum</taxon>
    </lineage>
</organism>
<dbReference type="OrthoDB" id="342131at2759"/>
<feature type="domain" description="RAVE complex protein Rav1 C-terminal" evidence="3">
    <location>
        <begin position="979"/>
        <end position="1160"/>
    </location>
</feature>
<dbReference type="PANTHER" id="PTHR13950">
    <property type="entry name" value="RABCONNECTIN-RELATED"/>
    <property type="match status" value="1"/>
</dbReference>
<feature type="region of interest" description="Disordered" evidence="2">
    <location>
        <begin position="1534"/>
        <end position="1564"/>
    </location>
</feature>
<dbReference type="Gene3D" id="2.130.10.10">
    <property type="entry name" value="YVTN repeat-like/Quinoprotein amine dehydrogenase"/>
    <property type="match status" value="2"/>
</dbReference>
<dbReference type="InterPro" id="IPR052208">
    <property type="entry name" value="DmX-like/RAVE_component"/>
</dbReference>
<dbReference type="Proteomes" id="UP000053660">
    <property type="component" value="Unassembled WGS sequence"/>
</dbReference>
<feature type="region of interest" description="Disordered" evidence="2">
    <location>
        <begin position="1635"/>
        <end position="1662"/>
    </location>
</feature>
<dbReference type="GO" id="GO:0007035">
    <property type="term" value="P:vacuolar acidification"/>
    <property type="evidence" value="ECO:0007669"/>
    <property type="project" value="TreeGrafter"/>
</dbReference>
<proteinExistence type="predicted"/>
<feature type="repeat" description="WD" evidence="1">
    <location>
        <begin position="1968"/>
        <end position="1989"/>
    </location>
</feature>
<accession>A0A0B1TG75</accession>
<dbReference type="SUPFAM" id="SSF50978">
    <property type="entry name" value="WD40 repeat-like"/>
    <property type="match status" value="2"/>
</dbReference>
<reference evidence="4 5" key="1">
    <citation type="submission" date="2014-03" db="EMBL/GenBank/DDBJ databases">
        <title>Draft genome of the hookworm Oesophagostomum dentatum.</title>
        <authorList>
            <person name="Mitreva M."/>
        </authorList>
    </citation>
    <scope>NUCLEOTIDE SEQUENCE [LARGE SCALE GENOMIC DNA]</scope>
    <source>
        <strain evidence="4 5">OD-Hann</strain>
    </source>
</reference>
<dbReference type="InterPro" id="IPR022033">
    <property type="entry name" value="Rav1p_C"/>
</dbReference>
<evidence type="ECO:0000313" key="5">
    <source>
        <dbReference type="Proteomes" id="UP000053660"/>
    </source>
</evidence>
<evidence type="ECO:0000256" key="2">
    <source>
        <dbReference type="SAM" id="MobiDB-lite"/>
    </source>
</evidence>
<dbReference type="InterPro" id="IPR036322">
    <property type="entry name" value="WD40_repeat_dom_sf"/>
</dbReference>
<evidence type="ECO:0000256" key="1">
    <source>
        <dbReference type="PROSITE-ProRule" id="PRU00221"/>
    </source>
</evidence>
<keyword evidence="1" id="KW-0853">WD repeat</keyword>
<dbReference type="GO" id="GO:0043291">
    <property type="term" value="C:RAVE complex"/>
    <property type="evidence" value="ECO:0007669"/>
    <property type="project" value="TreeGrafter"/>
</dbReference>
<gene>
    <name evidence="4" type="ORF">OESDEN_03499</name>
</gene>
<keyword evidence="5" id="KW-1185">Reference proteome</keyword>
<protein>
    <recommendedName>
        <fullName evidence="3">RAVE complex protein Rav1 C-terminal domain-containing protein</fullName>
    </recommendedName>
</protein>
<dbReference type="SMART" id="SM00320">
    <property type="entry name" value="WD40"/>
    <property type="match status" value="5"/>
</dbReference>
<dbReference type="PROSITE" id="PS50082">
    <property type="entry name" value="WD_REPEATS_2"/>
    <property type="match status" value="1"/>
</dbReference>
<feature type="compositionally biased region" description="Acidic residues" evidence="2">
    <location>
        <begin position="1638"/>
        <end position="1659"/>
    </location>
</feature>
<dbReference type="InterPro" id="IPR015943">
    <property type="entry name" value="WD40/YVTN_repeat-like_dom_sf"/>
</dbReference>
<dbReference type="EMBL" id="KN549641">
    <property type="protein sequence ID" value="KHJ96543.1"/>
    <property type="molecule type" value="Genomic_DNA"/>
</dbReference>
<name>A0A0B1TG75_OESDE</name>
<dbReference type="PANTHER" id="PTHR13950:SF9">
    <property type="entry name" value="RABCONNECTIN-3A"/>
    <property type="match status" value="1"/>
</dbReference>
<dbReference type="Pfam" id="PF12234">
    <property type="entry name" value="Rav1p_C"/>
    <property type="match status" value="1"/>
</dbReference>
<dbReference type="InterPro" id="IPR001680">
    <property type="entry name" value="WD40_rpt"/>
</dbReference>
<evidence type="ECO:0000313" key="4">
    <source>
        <dbReference type="EMBL" id="KHJ96543.1"/>
    </source>
</evidence>